<evidence type="ECO:0008006" key="3">
    <source>
        <dbReference type="Google" id="ProtNLM"/>
    </source>
</evidence>
<evidence type="ECO:0000313" key="1">
    <source>
        <dbReference type="EMBL" id="QXM06310.1"/>
    </source>
</evidence>
<dbReference type="Proteomes" id="UP000886818">
    <property type="component" value="Chromosome"/>
</dbReference>
<proteinExistence type="predicted"/>
<dbReference type="RefSeq" id="WP_218283006.1">
    <property type="nucleotide sequence ID" value="NZ_CP078093.1"/>
</dbReference>
<sequence>MKKKHHRGFENNFILLKQIEEKERRQEFENIAANENIFNKKIKSTLDQIKN</sequence>
<reference evidence="1" key="1">
    <citation type="submission" date="2021-07" db="EMBL/GenBank/DDBJ databases">
        <title>Complete genome sequence of Crassaminicella sp. 143-21, isolated from a deep-sea hydrothermal vent.</title>
        <authorList>
            <person name="Li X."/>
        </authorList>
    </citation>
    <scope>NUCLEOTIDE SEQUENCE</scope>
    <source>
        <strain evidence="1">143-21</strain>
    </source>
</reference>
<dbReference type="EMBL" id="CP078093">
    <property type="protein sequence ID" value="QXM06310.1"/>
    <property type="molecule type" value="Genomic_DNA"/>
</dbReference>
<organism evidence="1 2">
    <name type="scientific">Crassaminicella indica</name>
    <dbReference type="NCBI Taxonomy" id="2855394"/>
    <lineage>
        <taxon>Bacteria</taxon>
        <taxon>Bacillati</taxon>
        <taxon>Bacillota</taxon>
        <taxon>Clostridia</taxon>
        <taxon>Eubacteriales</taxon>
        <taxon>Clostridiaceae</taxon>
        <taxon>Crassaminicella</taxon>
    </lineage>
</organism>
<name>A0ABX8REY7_9CLOT</name>
<protein>
    <recommendedName>
        <fullName evidence="3">FbpB family small basic protein</fullName>
    </recommendedName>
</protein>
<accession>A0ABX8REY7</accession>
<gene>
    <name evidence="1" type="ORF">KVH43_00250</name>
</gene>
<evidence type="ECO:0000313" key="2">
    <source>
        <dbReference type="Proteomes" id="UP000886818"/>
    </source>
</evidence>
<keyword evidence="2" id="KW-1185">Reference proteome</keyword>